<name>M5RF42_9BACT</name>
<protein>
    <submittedName>
        <fullName evidence="1">Uncharacterized protein</fullName>
    </submittedName>
</protein>
<dbReference type="PATRIC" id="fig|1265738.3.peg.4995"/>
<gene>
    <name evidence="1" type="ORF">RMSM_04972</name>
</gene>
<reference evidence="1 2" key="1">
    <citation type="journal article" date="2013" name="Mar. Genomics">
        <title>Expression of sulfatases in Rhodopirellula baltica and the diversity of sulfatases in the genus Rhodopirellula.</title>
        <authorList>
            <person name="Wegner C.E."/>
            <person name="Richter-Heitmann T."/>
            <person name="Klindworth A."/>
            <person name="Klockow C."/>
            <person name="Richter M."/>
            <person name="Achstetter T."/>
            <person name="Glockner F.O."/>
            <person name="Harder J."/>
        </authorList>
    </citation>
    <scope>NUCLEOTIDE SEQUENCE [LARGE SCALE GENOMIC DNA]</scope>
    <source>
        <strain evidence="1 2">SM1</strain>
    </source>
</reference>
<comment type="caution">
    <text evidence="1">The sequence shown here is derived from an EMBL/GenBank/DDBJ whole genome shotgun (WGS) entry which is preliminary data.</text>
</comment>
<proteinExistence type="predicted"/>
<sequence length="367" mass="40263">MAAKYEAVLSFYGLVSGLGSKQSISLDGCDFDFVVSGQPPESIVVQSLDFCAVRDLDALQNLALYQFGAVQKAIRLNTMNRRQFCSLIAAGSLASSVAGCASWIDRSTADAVLNSTHSNPLAPVKPSSQAILLSVGFHPIQPEAANQDRVASMWQWVDEMIIEPAHRTELAENGIRVGKVIRPDQFRQRLAEMAGPRDVVDVFLGEADVASEVSAGSRQIPMRLAKRYELPLRQPRSGTHTTLLRNRGQTIGRTLQDPQYVLAITPTQSKTASQIHLQCRPEIQHGAMRQKWISSDSAMRIDSRRDAWSLPWLDIDLEGGKDDLFVIAASQPAFGLGKEMMSGVSANNVQEQVVVLIQIDRLAEPKL</sequence>
<evidence type="ECO:0000313" key="2">
    <source>
        <dbReference type="Proteomes" id="UP000011991"/>
    </source>
</evidence>
<dbReference type="EMBL" id="ANOG01000706">
    <property type="protein sequence ID" value="EMI18093.1"/>
    <property type="molecule type" value="Genomic_DNA"/>
</dbReference>
<keyword evidence="2" id="KW-1185">Reference proteome</keyword>
<dbReference type="Proteomes" id="UP000011991">
    <property type="component" value="Unassembled WGS sequence"/>
</dbReference>
<dbReference type="AlphaFoldDB" id="M5RF42"/>
<evidence type="ECO:0000313" key="1">
    <source>
        <dbReference type="EMBL" id="EMI18093.1"/>
    </source>
</evidence>
<organism evidence="1 2">
    <name type="scientific">Rhodopirellula maiorica SM1</name>
    <dbReference type="NCBI Taxonomy" id="1265738"/>
    <lineage>
        <taxon>Bacteria</taxon>
        <taxon>Pseudomonadati</taxon>
        <taxon>Planctomycetota</taxon>
        <taxon>Planctomycetia</taxon>
        <taxon>Pirellulales</taxon>
        <taxon>Pirellulaceae</taxon>
        <taxon>Novipirellula</taxon>
    </lineage>
</organism>
<accession>M5RF42</accession>